<protein>
    <submittedName>
        <fullName evidence="1">Uncharacterized protein</fullName>
    </submittedName>
</protein>
<dbReference type="EMBL" id="KD265012">
    <property type="protein sequence ID" value="EMS47166.1"/>
    <property type="molecule type" value="Genomic_DNA"/>
</dbReference>
<reference evidence="1" key="1">
    <citation type="journal article" date="2013" name="Nature">
        <title>Draft genome of the wheat A-genome progenitor Triticum urartu.</title>
        <authorList>
            <person name="Ling H.Q."/>
            <person name="Zhao S."/>
            <person name="Liu D."/>
            <person name="Wang J."/>
            <person name="Sun H."/>
            <person name="Zhang C."/>
            <person name="Fan H."/>
            <person name="Li D."/>
            <person name="Dong L."/>
            <person name="Tao Y."/>
            <person name="Gao C."/>
            <person name="Wu H."/>
            <person name="Li Y."/>
            <person name="Cui Y."/>
            <person name="Guo X."/>
            <person name="Zheng S."/>
            <person name="Wang B."/>
            <person name="Yu K."/>
            <person name="Liang Q."/>
            <person name="Yang W."/>
            <person name="Lou X."/>
            <person name="Chen J."/>
            <person name="Feng M."/>
            <person name="Jian J."/>
            <person name="Zhang X."/>
            <person name="Luo G."/>
            <person name="Jiang Y."/>
            <person name="Liu J."/>
            <person name="Wang Z."/>
            <person name="Sha Y."/>
            <person name="Zhang B."/>
            <person name="Wu H."/>
            <person name="Tang D."/>
            <person name="Shen Q."/>
            <person name="Xue P."/>
            <person name="Zou S."/>
            <person name="Wang X."/>
            <person name="Liu X."/>
            <person name="Wang F."/>
            <person name="Yang Y."/>
            <person name="An X."/>
            <person name="Dong Z."/>
            <person name="Zhang K."/>
            <person name="Zhang X."/>
            <person name="Luo M.C."/>
            <person name="Dvorak J."/>
            <person name="Tong Y."/>
            <person name="Wang J."/>
            <person name="Yang H."/>
            <person name="Li Z."/>
            <person name="Wang D."/>
            <person name="Zhang A."/>
            <person name="Wang J."/>
        </authorList>
    </citation>
    <scope>NUCLEOTIDE SEQUENCE</scope>
</reference>
<gene>
    <name evidence="1" type="ORF">TRIUR3_03038</name>
</gene>
<dbReference type="AlphaFoldDB" id="M7YJY3"/>
<organism evidence="1">
    <name type="scientific">Triticum urartu</name>
    <name type="common">Red wild einkorn</name>
    <name type="synonym">Crithodium urartu</name>
    <dbReference type="NCBI Taxonomy" id="4572"/>
    <lineage>
        <taxon>Eukaryota</taxon>
        <taxon>Viridiplantae</taxon>
        <taxon>Streptophyta</taxon>
        <taxon>Embryophyta</taxon>
        <taxon>Tracheophyta</taxon>
        <taxon>Spermatophyta</taxon>
        <taxon>Magnoliopsida</taxon>
        <taxon>Liliopsida</taxon>
        <taxon>Poales</taxon>
        <taxon>Poaceae</taxon>
        <taxon>BOP clade</taxon>
        <taxon>Pooideae</taxon>
        <taxon>Triticodae</taxon>
        <taxon>Triticeae</taxon>
        <taxon>Triticinae</taxon>
        <taxon>Triticum</taxon>
    </lineage>
</organism>
<accession>M7YJY3</accession>
<proteinExistence type="predicted"/>
<name>M7YJY3_TRIUA</name>
<sequence>MADPYRSYLPSSSHDRDRCPVMSEVCVDLDELWVFTARVIHGAHVNRIPQE</sequence>
<evidence type="ECO:0000313" key="1">
    <source>
        <dbReference type="EMBL" id="EMS47166.1"/>
    </source>
</evidence>